<evidence type="ECO:0000313" key="2">
    <source>
        <dbReference type="Proteomes" id="UP001525890"/>
    </source>
</evidence>
<dbReference type="RefSeq" id="WP_368006912.1">
    <property type="nucleotide sequence ID" value="NZ_JAMXFF010000018.1"/>
</dbReference>
<dbReference type="Proteomes" id="UP001525890">
    <property type="component" value="Unassembled WGS sequence"/>
</dbReference>
<dbReference type="InterPro" id="IPR032710">
    <property type="entry name" value="NTF2-like_dom_sf"/>
</dbReference>
<name>A0ABT2MRH6_9CYAN</name>
<reference evidence="1 2" key="1">
    <citation type="journal article" date="2022" name="Front. Microbiol.">
        <title>High genomic differentiation and limited gene flow indicate recent cryptic speciation within the genus Laspinema (cyanobacteria).</title>
        <authorList>
            <person name="Stanojkovic A."/>
            <person name="Skoupy S."/>
            <person name="Skaloud P."/>
            <person name="Dvorak P."/>
        </authorList>
    </citation>
    <scope>NUCLEOTIDE SEQUENCE [LARGE SCALE GENOMIC DNA]</scope>
    <source>
        <strain evidence="1 2">D2a</strain>
    </source>
</reference>
<dbReference type="Gene3D" id="3.10.450.50">
    <property type="match status" value="1"/>
</dbReference>
<gene>
    <name evidence="1" type="ORF">NG799_13360</name>
</gene>
<comment type="caution">
    <text evidence="1">The sequence shown here is derived from an EMBL/GenBank/DDBJ whole genome shotgun (WGS) entry which is preliminary data.</text>
</comment>
<accession>A0ABT2MRH6</accession>
<dbReference type="EMBL" id="JAMXFF010000018">
    <property type="protein sequence ID" value="MCT7967325.1"/>
    <property type="molecule type" value="Genomic_DNA"/>
</dbReference>
<evidence type="ECO:0008006" key="3">
    <source>
        <dbReference type="Google" id="ProtNLM"/>
    </source>
</evidence>
<organism evidence="1 2">
    <name type="scientific">Laspinema palackyanum D2a</name>
    <dbReference type="NCBI Taxonomy" id="2953684"/>
    <lineage>
        <taxon>Bacteria</taxon>
        <taxon>Bacillati</taxon>
        <taxon>Cyanobacteriota</taxon>
        <taxon>Cyanophyceae</taxon>
        <taxon>Oscillatoriophycideae</taxon>
        <taxon>Oscillatoriales</taxon>
        <taxon>Laspinemataceae</taxon>
        <taxon>Laspinema</taxon>
        <taxon>Laspinema palackyanum</taxon>
    </lineage>
</organism>
<sequence length="137" mass="15282">MTDKNKQIVTDWIEKKLHGQGNPMDDLDPSVVFCIPGPNTNPIFGEFTGLEGVEKFFGLLLGKLAQKNLSQTIKVVNCLAEEKQVVAFVEEVFSSKEPNMAEAYISHGAWLFELNDESKITSFYCYDNTEVTSKALA</sequence>
<evidence type="ECO:0000313" key="1">
    <source>
        <dbReference type="EMBL" id="MCT7967325.1"/>
    </source>
</evidence>
<keyword evidence="2" id="KW-1185">Reference proteome</keyword>
<proteinExistence type="predicted"/>
<protein>
    <recommendedName>
        <fullName evidence="3">SnoaL-like domain-containing protein</fullName>
    </recommendedName>
</protein>
<dbReference type="SUPFAM" id="SSF54427">
    <property type="entry name" value="NTF2-like"/>
    <property type="match status" value="1"/>
</dbReference>